<evidence type="ECO:0000313" key="9">
    <source>
        <dbReference type="Proteomes" id="UP000007264"/>
    </source>
</evidence>
<dbReference type="STRING" id="574566.I0Z897"/>
<dbReference type="EC" id="2.7.7.23" evidence="3"/>
<sequence>MLAEDLQGRLGVVLMAGGQGTRLGSDAPKGCYDIGLPSRKSLFQLYAERLNRLQHLAAQAVFGPGSDVRHPVRWYIMTSAATDAATREFFQQHAHFGLEASQIVFFQQGTLPCLTKDGSFILASPCSIARAPDGNGGLYTAMQREGVLEDMAQNGVECVDCLSVDNALVRLGDPLFAGYCHELEAECGARVVAKAYPEERVGVFARRDGGIEVVEYSELDPQEAAATHSGQGQLKYNWSNVCMHYFTREFLEAAARRLQADGQYHIARKKIPSVDGPVQGIKLELFIFDTFSWAQRVALLEVKRQEEFAPVKNGPGSDNDSPDTARKAILGLHTRWVAKSGGRLRLPKECEGVEVSPTVSYSGEGLRSVCRGRTFRQQHDVFLQGLVPERVAGKRLVEARRNDLRTPGATPLPTPGATPMGSPRSQAPLSPFTR</sequence>
<keyword evidence="5" id="KW-0548">Nucleotidyltransferase</keyword>
<accession>I0Z897</accession>
<evidence type="ECO:0000256" key="6">
    <source>
        <dbReference type="ARBA" id="ARBA00048493"/>
    </source>
</evidence>
<dbReference type="GO" id="GO:0003977">
    <property type="term" value="F:UDP-N-acetylglucosamine diphosphorylase activity"/>
    <property type="evidence" value="ECO:0007669"/>
    <property type="project" value="UniProtKB-EC"/>
</dbReference>
<dbReference type="EMBL" id="AGSI01000002">
    <property type="protein sequence ID" value="EIE26866.1"/>
    <property type="molecule type" value="Genomic_DNA"/>
</dbReference>
<dbReference type="InterPro" id="IPR029044">
    <property type="entry name" value="Nucleotide-diphossugar_trans"/>
</dbReference>
<gene>
    <name evidence="8" type="ORF">COCSUDRAFT_35271</name>
</gene>
<dbReference type="CDD" id="cd04193">
    <property type="entry name" value="UDPGlcNAc_PPase"/>
    <property type="match status" value="1"/>
</dbReference>
<feature type="compositionally biased region" description="Polar residues" evidence="7">
    <location>
        <begin position="423"/>
        <end position="434"/>
    </location>
</feature>
<dbReference type="SUPFAM" id="SSF53448">
    <property type="entry name" value="Nucleotide-diphospho-sugar transferases"/>
    <property type="match status" value="1"/>
</dbReference>
<dbReference type="Pfam" id="PF01704">
    <property type="entry name" value="UDPGP"/>
    <property type="match status" value="1"/>
</dbReference>
<proteinExistence type="inferred from homology"/>
<name>I0Z897_COCSC</name>
<comment type="pathway">
    <text evidence="1">Nucleotide-sugar biosynthesis; UDP-N-acetyl-alpha-D-glucosamine biosynthesis; UDP-N-acetyl-alpha-D-glucosamine from N-acetyl-alpha-D-glucosamine 1-phosphate: step 1/1.</text>
</comment>
<evidence type="ECO:0000256" key="7">
    <source>
        <dbReference type="SAM" id="MobiDB-lite"/>
    </source>
</evidence>
<dbReference type="PANTHER" id="PTHR11952">
    <property type="entry name" value="UDP- GLUCOSE PYROPHOSPHORYLASE"/>
    <property type="match status" value="1"/>
</dbReference>
<feature type="region of interest" description="Disordered" evidence="7">
    <location>
        <begin position="398"/>
        <end position="434"/>
    </location>
</feature>
<dbReference type="eggNOG" id="KOG2388">
    <property type="taxonomic scope" value="Eukaryota"/>
</dbReference>
<dbReference type="GO" id="GO:0006048">
    <property type="term" value="P:UDP-N-acetylglucosamine biosynthetic process"/>
    <property type="evidence" value="ECO:0007669"/>
    <property type="project" value="TreeGrafter"/>
</dbReference>
<evidence type="ECO:0000256" key="3">
    <source>
        <dbReference type="ARBA" id="ARBA00012457"/>
    </source>
</evidence>
<dbReference type="PANTHER" id="PTHR11952:SF2">
    <property type="entry name" value="LD24639P"/>
    <property type="match status" value="1"/>
</dbReference>
<dbReference type="Proteomes" id="UP000007264">
    <property type="component" value="Unassembled WGS sequence"/>
</dbReference>
<dbReference type="GeneID" id="17044875"/>
<dbReference type="Gene3D" id="3.90.550.10">
    <property type="entry name" value="Spore Coat Polysaccharide Biosynthesis Protein SpsA, Chain A"/>
    <property type="match status" value="1"/>
</dbReference>
<dbReference type="RefSeq" id="XP_005651410.1">
    <property type="nucleotide sequence ID" value="XM_005651353.1"/>
</dbReference>
<evidence type="ECO:0000256" key="2">
    <source>
        <dbReference type="ARBA" id="ARBA00010401"/>
    </source>
</evidence>
<keyword evidence="9" id="KW-1185">Reference proteome</keyword>
<keyword evidence="4 8" id="KW-0808">Transferase</keyword>
<evidence type="ECO:0000256" key="1">
    <source>
        <dbReference type="ARBA" id="ARBA00005208"/>
    </source>
</evidence>
<evidence type="ECO:0000256" key="5">
    <source>
        <dbReference type="ARBA" id="ARBA00022695"/>
    </source>
</evidence>
<dbReference type="OrthoDB" id="532420at2759"/>
<dbReference type="InterPro" id="IPR002618">
    <property type="entry name" value="UDPGP_fam"/>
</dbReference>
<evidence type="ECO:0000313" key="8">
    <source>
        <dbReference type="EMBL" id="EIE26866.1"/>
    </source>
</evidence>
<evidence type="ECO:0000256" key="4">
    <source>
        <dbReference type="ARBA" id="ARBA00022679"/>
    </source>
</evidence>
<comment type="caution">
    <text evidence="8">The sequence shown here is derived from an EMBL/GenBank/DDBJ whole genome shotgun (WGS) entry which is preliminary data.</text>
</comment>
<comment type="catalytic activity">
    <reaction evidence="6">
        <text>N-acetyl-alpha-D-glucosamine 1-phosphate + UTP + H(+) = UDP-N-acetyl-alpha-D-glucosamine + diphosphate</text>
        <dbReference type="Rhea" id="RHEA:13509"/>
        <dbReference type="ChEBI" id="CHEBI:15378"/>
        <dbReference type="ChEBI" id="CHEBI:33019"/>
        <dbReference type="ChEBI" id="CHEBI:46398"/>
        <dbReference type="ChEBI" id="CHEBI:57705"/>
        <dbReference type="ChEBI" id="CHEBI:57776"/>
        <dbReference type="EC" id="2.7.7.23"/>
    </reaction>
</comment>
<dbReference type="InterPro" id="IPR039741">
    <property type="entry name" value="UDP-sugar_pyrophosphorylase"/>
</dbReference>
<protein>
    <recommendedName>
        <fullName evidence="3">UDP-N-acetylglucosamine diphosphorylase</fullName>
        <ecNumber evidence="3">2.7.7.23</ecNumber>
    </recommendedName>
</protein>
<comment type="similarity">
    <text evidence="2">Belongs to the UDPGP type 1 family.</text>
</comment>
<dbReference type="AlphaFoldDB" id="I0Z897"/>
<reference evidence="8 9" key="1">
    <citation type="journal article" date="2012" name="Genome Biol.">
        <title>The genome of the polar eukaryotic microalga coccomyxa subellipsoidea reveals traits of cold adaptation.</title>
        <authorList>
            <person name="Blanc G."/>
            <person name="Agarkova I."/>
            <person name="Grimwood J."/>
            <person name="Kuo A."/>
            <person name="Brueggeman A."/>
            <person name="Dunigan D."/>
            <person name="Gurnon J."/>
            <person name="Ladunga I."/>
            <person name="Lindquist E."/>
            <person name="Lucas S."/>
            <person name="Pangilinan J."/>
            <person name="Proschold T."/>
            <person name="Salamov A."/>
            <person name="Schmutz J."/>
            <person name="Weeks D."/>
            <person name="Yamada T."/>
            <person name="Claverie J.M."/>
            <person name="Grigoriev I."/>
            <person name="Van Etten J."/>
            <person name="Lomsadze A."/>
            <person name="Borodovsky M."/>
        </authorList>
    </citation>
    <scope>NUCLEOTIDE SEQUENCE [LARGE SCALE GENOMIC DNA]</scope>
    <source>
        <strain evidence="8 9">C-169</strain>
    </source>
</reference>
<organism evidence="8 9">
    <name type="scientific">Coccomyxa subellipsoidea (strain C-169)</name>
    <name type="common">Green microalga</name>
    <dbReference type="NCBI Taxonomy" id="574566"/>
    <lineage>
        <taxon>Eukaryota</taxon>
        <taxon>Viridiplantae</taxon>
        <taxon>Chlorophyta</taxon>
        <taxon>core chlorophytes</taxon>
        <taxon>Trebouxiophyceae</taxon>
        <taxon>Trebouxiophyceae incertae sedis</taxon>
        <taxon>Coccomyxaceae</taxon>
        <taxon>Coccomyxa</taxon>
        <taxon>Coccomyxa subellipsoidea</taxon>
    </lineage>
</organism>
<dbReference type="KEGG" id="csl:COCSUDRAFT_35271"/>